<sequence>MKYTVTGSLGNISKHIVDILVKNGHDVTVISSNPQKQTAIEALGAKAAIGSVTDAAFLTNAFKGADAVYTMVPPDFTKSDYRQHMADTGKNYLGAIKASGVKRVVNLSSIGAHLSAGTGPIAGLHEVEQLLNTLDGVAIKHLRPGFFYTNFFFDVAVIRNHGIMGSNYSADSKLSMVHPKDIAVVAAQELQTAFEGKSHEYIVSDERKMAEVAQTLGAAIGKPELPWVTISDEQLLGGMTGAGMGDSIARLYVEMGHAIGKGILFEDFHKQPEFAGKTKLTDFANEFAAVYNSNQ</sequence>
<dbReference type="InterPro" id="IPR016040">
    <property type="entry name" value="NAD(P)-bd_dom"/>
</dbReference>
<evidence type="ECO:0000259" key="1">
    <source>
        <dbReference type="Pfam" id="PF13460"/>
    </source>
</evidence>
<dbReference type="PANTHER" id="PTHR43162">
    <property type="match status" value="1"/>
</dbReference>
<keyword evidence="3" id="KW-1185">Reference proteome</keyword>
<dbReference type="STRING" id="550983.A4R26_29690"/>
<reference evidence="3" key="1">
    <citation type="submission" date="2016-04" db="EMBL/GenBank/DDBJ databases">
        <authorList>
            <person name="Chen L."/>
            <person name="Zhuang W."/>
            <person name="Wang G."/>
        </authorList>
    </citation>
    <scope>NUCLEOTIDE SEQUENCE [LARGE SCALE GENOMIC DNA]</scope>
    <source>
        <strain evidence="3">208</strain>
    </source>
</reference>
<evidence type="ECO:0000313" key="2">
    <source>
        <dbReference type="EMBL" id="OQP51190.1"/>
    </source>
</evidence>
<dbReference type="RefSeq" id="WP_081169957.1">
    <property type="nucleotide sequence ID" value="NZ_LWBP01000219.1"/>
</dbReference>
<evidence type="ECO:0000313" key="3">
    <source>
        <dbReference type="Proteomes" id="UP000192276"/>
    </source>
</evidence>
<dbReference type="InterPro" id="IPR036291">
    <property type="entry name" value="NAD(P)-bd_dom_sf"/>
</dbReference>
<dbReference type="Gene3D" id="3.90.25.10">
    <property type="entry name" value="UDP-galactose 4-epimerase, domain 1"/>
    <property type="match status" value="1"/>
</dbReference>
<feature type="domain" description="NAD(P)-binding" evidence="1">
    <location>
        <begin position="7"/>
        <end position="114"/>
    </location>
</feature>
<dbReference type="Gene3D" id="3.40.50.720">
    <property type="entry name" value="NAD(P)-binding Rossmann-like Domain"/>
    <property type="match status" value="1"/>
</dbReference>
<dbReference type="AlphaFoldDB" id="A0A1V9EYH3"/>
<dbReference type="EMBL" id="LWBP01000219">
    <property type="protein sequence ID" value="OQP51190.1"/>
    <property type="molecule type" value="Genomic_DNA"/>
</dbReference>
<dbReference type="SUPFAM" id="SSF51735">
    <property type="entry name" value="NAD(P)-binding Rossmann-fold domains"/>
    <property type="match status" value="1"/>
</dbReference>
<name>A0A1V9EYH3_9BACT</name>
<comment type="caution">
    <text evidence="2">The sequence shown here is derived from an EMBL/GenBank/DDBJ whole genome shotgun (WGS) entry which is preliminary data.</text>
</comment>
<accession>A0A1V9EYH3</accession>
<dbReference type="InterPro" id="IPR051604">
    <property type="entry name" value="Ergot_Alk_Oxidoreductase"/>
</dbReference>
<organism evidence="2 3">
    <name type="scientific">Niastella populi</name>
    <dbReference type="NCBI Taxonomy" id="550983"/>
    <lineage>
        <taxon>Bacteria</taxon>
        <taxon>Pseudomonadati</taxon>
        <taxon>Bacteroidota</taxon>
        <taxon>Chitinophagia</taxon>
        <taxon>Chitinophagales</taxon>
        <taxon>Chitinophagaceae</taxon>
        <taxon>Niastella</taxon>
    </lineage>
</organism>
<dbReference type="Pfam" id="PF13460">
    <property type="entry name" value="NAD_binding_10"/>
    <property type="match status" value="1"/>
</dbReference>
<dbReference type="OrthoDB" id="2149806at2"/>
<proteinExistence type="predicted"/>
<protein>
    <submittedName>
        <fullName evidence="2">NAD-dependent dehydratase</fullName>
    </submittedName>
</protein>
<dbReference type="PANTHER" id="PTHR43162:SF1">
    <property type="entry name" value="PRESTALK A DIFFERENTIATION PROTEIN A"/>
    <property type="match status" value="1"/>
</dbReference>
<dbReference type="Proteomes" id="UP000192276">
    <property type="component" value="Unassembled WGS sequence"/>
</dbReference>
<gene>
    <name evidence="2" type="ORF">A4R26_29690</name>
</gene>